<keyword evidence="3" id="KW-1185">Reference proteome</keyword>
<dbReference type="EMBL" id="LIYD01000005">
    <property type="protein sequence ID" value="KOS05052.1"/>
    <property type="molecule type" value="Genomic_DNA"/>
</dbReference>
<sequence length="171" mass="19759">MKNLLITTFMLLGLMAFAQNDLPNREAFTLKLAVDNDQFYEMDVEKSAYLPAEKVLQIYPGEKVFVEAEIKADTIFSMKTVKEIKFPERTISIEFKQSVKEDGKGHEQMLLSVKNPFGKYLAYNAAMYIVGHDEWIDTSIIPVYPKIVGYEMWNDVIISIVLHSWRLQDKP</sequence>
<dbReference type="STRING" id="1202724.AM493_02645"/>
<evidence type="ECO:0000256" key="1">
    <source>
        <dbReference type="SAM" id="SignalP"/>
    </source>
</evidence>
<evidence type="ECO:0000313" key="2">
    <source>
        <dbReference type="EMBL" id="KOS05052.1"/>
    </source>
</evidence>
<accession>A0A0M9VH07</accession>
<proteinExistence type="predicted"/>
<keyword evidence="1" id="KW-0732">Signal</keyword>
<gene>
    <name evidence="2" type="ORF">AM493_02645</name>
</gene>
<feature type="chain" id="PRO_5005839235" evidence="1">
    <location>
        <begin position="19"/>
        <end position="171"/>
    </location>
</feature>
<comment type="caution">
    <text evidence="2">The sequence shown here is derived from an EMBL/GenBank/DDBJ whole genome shotgun (WGS) entry which is preliminary data.</text>
</comment>
<dbReference type="RefSeq" id="WP_054406114.1">
    <property type="nucleotide sequence ID" value="NZ_FOYA01000006.1"/>
</dbReference>
<protein>
    <submittedName>
        <fullName evidence="2">Uncharacterized protein</fullName>
    </submittedName>
</protein>
<dbReference type="Proteomes" id="UP000037755">
    <property type="component" value="Unassembled WGS sequence"/>
</dbReference>
<reference evidence="2 3" key="1">
    <citation type="submission" date="2015-08" db="EMBL/GenBank/DDBJ databases">
        <title>Whole genome sequence of Flavobacterium akiainvivens IK-1T, from decaying Wikstroemia oahuensis, an endemic Hawaiian shrub.</title>
        <authorList>
            <person name="Wan X."/>
            <person name="Hou S."/>
            <person name="Saito J."/>
            <person name="Donachie S."/>
        </authorList>
    </citation>
    <scope>NUCLEOTIDE SEQUENCE [LARGE SCALE GENOMIC DNA]</scope>
    <source>
        <strain evidence="2 3">IK-1</strain>
    </source>
</reference>
<dbReference type="PATRIC" id="fig|1202724.3.peg.542"/>
<feature type="signal peptide" evidence="1">
    <location>
        <begin position="1"/>
        <end position="18"/>
    </location>
</feature>
<name>A0A0M9VH07_9FLAO</name>
<organism evidence="2 3">
    <name type="scientific">Flavobacterium akiainvivens</name>
    <dbReference type="NCBI Taxonomy" id="1202724"/>
    <lineage>
        <taxon>Bacteria</taxon>
        <taxon>Pseudomonadati</taxon>
        <taxon>Bacteroidota</taxon>
        <taxon>Flavobacteriia</taxon>
        <taxon>Flavobacteriales</taxon>
        <taxon>Flavobacteriaceae</taxon>
        <taxon>Flavobacterium</taxon>
    </lineage>
</organism>
<evidence type="ECO:0000313" key="3">
    <source>
        <dbReference type="Proteomes" id="UP000037755"/>
    </source>
</evidence>
<dbReference type="AlphaFoldDB" id="A0A0M9VH07"/>
<dbReference type="OrthoDB" id="1256037at2"/>